<name>A0A161SMH8_9FLAO</name>
<reference evidence="4 5" key="1">
    <citation type="submission" date="2016-01" db="EMBL/GenBank/DDBJ databases">
        <title>Whole genome sequencing of Myroides marinus L41.</title>
        <authorList>
            <person name="Hong K.W."/>
        </authorList>
    </citation>
    <scope>NUCLEOTIDE SEQUENCE [LARGE SCALE GENOMIC DNA]</scope>
    <source>
        <strain evidence="4 5">L41</strain>
    </source>
</reference>
<dbReference type="CDD" id="cd01448">
    <property type="entry name" value="TST_Repeat_1"/>
    <property type="match status" value="1"/>
</dbReference>
<keyword evidence="2" id="KW-0677">Repeat</keyword>
<feature type="domain" description="Rhodanese" evidence="3">
    <location>
        <begin position="165"/>
        <end position="278"/>
    </location>
</feature>
<dbReference type="PANTHER" id="PTHR11364:SF27">
    <property type="entry name" value="SULFURTRANSFERASE"/>
    <property type="match status" value="1"/>
</dbReference>
<protein>
    <submittedName>
        <fullName evidence="4">Sulfurtransferase</fullName>
    </submittedName>
</protein>
<dbReference type="InterPro" id="IPR036873">
    <property type="entry name" value="Rhodanese-like_dom_sf"/>
</dbReference>
<feature type="domain" description="Rhodanese" evidence="3">
    <location>
        <begin position="16"/>
        <end position="134"/>
    </location>
</feature>
<dbReference type="CDD" id="cd01449">
    <property type="entry name" value="TST_Repeat_2"/>
    <property type="match status" value="1"/>
</dbReference>
<dbReference type="OrthoDB" id="9770030at2"/>
<keyword evidence="1 4" id="KW-0808">Transferase</keyword>
<evidence type="ECO:0000256" key="2">
    <source>
        <dbReference type="ARBA" id="ARBA00022737"/>
    </source>
</evidence>
<dbReference type="InterPro" id="IPR001763">
    <property type="entry name" value="Rhodanese-like_dom"/>
</dbReference>
<organism evidence="4 5">
    <name type="scientific">Myroides marinus</name>
    <dbReference type="NCBI Taxonomy" id="703342"/>
    <lineage>
        <taxon>Bacteria</taxon>
        <taxon>Pseudomonadati</taxon>
        <taxon>Bacteroidota</taxon>
        <taxon>Flavobacteriia</taxon>
        <taxon>Flavobacteriales</taxon>
        <taxon>Flavobacteriaceae</taxon>
        <taxon>Myroides</taxon>
    </lineage>
</organism>
<dbReference type="PROSITE" id="PS50206">
    <property type="entry name" value="RHODANESE_3"/>
    <property type="match status" value="2"/>
</dbReference>
<evidence type="ECO:0000313" key="5">
    <source>
        <dbReference type="Proteomes" id="UP000076630"/>
    </source>
</evidence>
<dbReference type="SUPFAM" id="SSF52821">
    <property type="entry name" value="Rhodanese/Cell cycle control phosphatase"/>
    <property type="match status" value="2"/>
</dbReference>
<proteinExistence type="predicted"/>
<dbReference type="EMBL" id="LQNU01000033">
    <property type="protein sequence ID" value="KZE83912.1"/>
    <property type="molecule type" value="Genomic_DNA"/>
</dbReference>
<dbReference type="Pfam" id="PF00581">
    <property type="entry name" value="Rhodanese"/>
    <property type="match status" value="2"/>
</dbReference>
<evidence type="ECO:0000259" key="3">
    <source>
        <dbReference type="PROSITE" id="PS50206"/>
    </source>
</evidence>
<dbReference type="InterPro" id="IPR045078">
    <property type="entry name" value="TST/MPST-like"/>
</dbReference>
<dbReference type="Gene3D" id="3.40.250.10">
    <property type="entry name" value="Rhodanese-like domain"/>
    <property type="match status" value="2"/>
</dbReference>
<comment type="caution">
    <text evidence="4">The sequence shown here is derived from an EMBL/GenBank/DDBJ whole genome shotgun (WGS) entry which is preliminary data.</text>
</comment>
<dbReference type="RefSeq" id="WP_038986346.1">
    <property type="nucleotide sequence ID" value="NZ_JACAJT010000001.1"/>
</dbReference>
<dbReference type="GO" id="GO:0004792">
    <property type="term" value="F:thiosulfate-cyanide sulfurtransferase activity"/>
    <property type="evidence" value="ECO:0007669"/>
    <property type="project" value="TreeGrafter"/>
</dbReference>
<dbReference type="Proteomes" id="UP000076630">
    <property type="component" value="Unassembled WGS sequence"/>
</dbReference>
<keyword evidence="5" id="KW-1185">Reference proteome</keyword>
<dbReference type="PANTHER" id="PTHR11364">
    <property type="entry name" value="THIOSULFATE SULFERTANSFERASE"/>
    <property type="match status" value="1"/>
</dbReference>
<dbReference type="AlphaFoldDB" id="A0A161SMH8"/>
<gene>
    <name evidence="4" type="ORF">AV926_03130</name>
</gene>
<dbReference type="SMART" id="SM00450">
    <property type="entry name" value="RHOD"/>
    <property type="match status" value="2"/>
</dbReference>
<evidence type="ECO:0000256" key="1">
    <source>
        <dbReference type="ARBA" id="ARBA00022679"/>
    </source>
</evidence>
<sequence length="280" mass="30725">MKPIIQPQELLSLKQKGDNYILIDATNSKVARENYDNSHLDGALFVDGNEQLAEIGEDASKGGRHPLPSVEKFAHSLQSLGITAESHVVIYDTVFGGNSAARFWWMLTAVGHQKVQVLSGGMAAAEKVGYPVNNNKVTPKEVSLYPVRDWQLPLADINEIEANVQREDYVVIDVREANRYKGITEPIDTVAGHIPGAVNVPFMSNLDSEGLFLTEEQLKKKYTAILDDYPVDNRAVHCGSGITACHTLLAITAAGLPIPKLYVGSWSEWSRSNKPIATEE</sequence>
<evidence type="ECO:0000313" key="4">
    <source>
        <dbReference type="EMBL" id="KZE83912.1"/>
    </source>
</evidence>
<accession>A0A161SMH8</accession>